<dbReference type="SUPFAM" id="SSF54523">
    <property type="entry name" value="Pili subunits"/>
    <property type="match status" value="1"/>
</dbReference>
<dbReference type="PANTHER" id="PTHR30093:SF2">
    <property type="entry name" value="TYPE II SECRETION SYSTEM PROTEIN H"/>
    <property type="match status" value="1"/>
</dbReference>
<accession>A0A517T5G7</accession>
<evidence type="ECO:0000259" key="1">
    <source>
        <dbReference type="Pfam" id="PF07596"/>
    </source>
</evidence>
<dbReference type="OrthoDB" id="255848at2"/>
<dbReference type="InterPro" id="IPR045584">
    <property type="entry name" value="Pilin-like"/>
</dbReference>
<dbReference type="NCBIfam" id="TIGR04294">
    <property type="entry name" value="pre_pil_HX9DG"/>
    <property type="match status" value="1"/>
</dbReference>
<dbReference type="KEGG" id="chya:V22_08280"/>
<dbReference type="InterPro" id="IPR027558">
    <property type="entry name" value="Pre_pil_HX9DG_C"/>
</dbReference>
<keyword evidence="3" id="KW-1185">Reference proteome</keyword>
<dbReference type="RefSeq" id="WP_145260050.1">
    <property type="nucleotide sequence ID" value="NZ_CP036316.1"/>
</dbReference>
<dbReference type="PANTHER" id="PTHR30093">
    <property type="entry name" value="GENERAL SECRETION PATHWAY PROTEIN G"/>
    <property type="match status" value="1"/>
</dbReference>
<feature type="domain" description="DUF1559" evidence="1">
    <location>
        <begin position="31"/>
        <end position="298"/>
    </location>
</feature>
<proteinExistence type="predicted"/>
<sequence length="316" mass="34143">MNLRRAFTLIELLVVIAIIAVLIALLLPAVQQAREAARRSQCKNNLKQIALACHNYADVHTSFPIGSSQWGPTGRVSNRGYMGWAIAILPFIEQSNLFDKYDSNKDSVASVNEEVRETFIQTYNCPSDPGVTQTHEPASGACCGRQYAVSSYRGVSGKGNSSLYYWDDTARLSYKQLYSNHRGALGVIGYGVKPVRFRDITDGTSSTLLFGEATTLTTPTRGTFWAHTYGPYALSSITVGFPVTTFGITDYAQCESQASTLGVSSNPCKRFFGSMHTGGVQFANCDGSVTFISENIDLVVLGGLSTIAGGETVASF</sequence>
<dbReference type="InterPro" id="IPR011453">
    <property type="entry name" value="DUF1559"/>
</dbReference>
<reference evidence="2 3" key="1">
    <citation type="submission" date="2019-02" db="EMBL/GenBank/DDBJ databases">
        <title>Deep-cultivation of Planctomycetes and their phenomic and genomic characterization uncovers novel biology.</title>
        <authorList>
            <person name="Wiegand S."/>
            <person name="Jogler M."/>
            <person name="Boedeker C."/>
            <person name="Pinto D."/>
            <person name="Vollmers J."/>
            <person name="Rivas-Marin E."/>
            <person name="Kohn T."/>
            <person name="Peeters S.H."/>
            <person name="Heuer A."/>
            <person name="Rast P."/>
            <person name="Oberbeckmann S."/>
            <person name="Bunk B."/>
            <person name="Jeske O."/>
            <person name="Meyerdierks A."/>
            <person name="Storesund J.E."/>
            <person name="Kallscheuer N."/>
            <person name="Luecker S."/>
            <person name="Lage O.M."/>
            <person name="Pohl T."/>
            <person name="Merkel B.J."/>
            <person name="Hornburger P."/>
            <person name="Mueller R.-W."/>
            <person name="Bruemmer F."/>
            <person name="Labrenz M."/>
            <person name="Spormann A.M."/>
            <person name="Op den Camp H."/>
            <person name="Overmann J."/>
            <person name="Amann R."/>
            <person name="Jetten M.S.M."/>
            <person name="Mascher T."/>
            <person name="Medema M.H."/>
            <person name="Devos D.P."/>
            <person name="Kaster A.-K."/>
            <person name="Ovreas L."/>
            <person name="Rohde M."/>
            <person name="Galperin M.Y."/>
            <person name="Jogler C."/>
        </authorList>
    </citation>
    <scope>NUCLEOTIDE SEQUENCE [LARGE SCALE GENOMIC DNA]</scope>
    <source>
        <strain evidence="2 3">V22</strain>
    </source>
</reference>
<dbReference type="Gene3D" id="3.30.700.10">
    <property type="entry name" value="Glycoprotein, Type 4 Pilin"/>
    <property type="match status" value="1"/>
</dbReference>
<name>A0A517T5G7_9PLAN</name>
<dbReference type="Pfam" id="PF07596">
    <property type="entry name" value="SBP_bac_10"/>
    <property type="match status" value="1"/>
</dbReference>
<gene>
    <name evidence="2" type="ORF">V22_08280</name>
</gene>
<evidence type="ECO:0000313" key="2">
    <source>
        <dbReference type="EMBL" id="QDT63604.1"/>
    </source>
</evidence>
<organism evidence="2 3">
    <name type="scientific">Calycomorphotria hydatis</name>
    <dbReference type="NCBI Taxonomy" id="2528027"/>
    <lineage>
        <taxon>Bacteria</taxon>
        <taxon>Pseudomonadati</taxon>
        <taxon>Planctomycetota</taxon>
        <taxon>Planctomycetia</taxon>
        <taxon>Planctomycetales</taxon>
        <taxon>Planctomycetaceae</taxon>
        <taxon>Calycomorphotria</taxon>
    </lineage>
</organism>
<dbReference type="EMBL" id="CP036316">
    <property type="protein sequence ID" value="QDT63604.1"/>
    <property type="molecule type" value="Genomic_DNA"/>
</dbReference>
<dbReference type="NCBIfam" id="TIGR02532">
    <property type="entry name" value="IV_pilin_GFxxxE"/>
    <property type="match status" value="1"/>
</dbReference>
<dbReference type="AlphaFoldDB" id="A0A517T5G7"/>
<protein>
    <submittedName>
        <fullName evidence="2">Putative major pilin subunit</fullName>
    </submittedName>
</protein>
<evidence type="ECO:0000313" key="3">
    <source>
        <dbReference type="Proteomes" id="UP000319976"/>
    </source>
</evidence>
<dbReference type="Proteomes" id="UP000319976">
    <property type="component" value="Chromosome"/>
</dbReference>
<dbReference type="InterPro" id="IPR012902">
    <property type="entry name" value="N_methyl_site"/>
</dbReference>
<dbReference type="Pfam" id="PF07963">
    <property type="entry name" value="N_methyl"/>
    <property type="match status" value="1"/>
</dbReference>